<keyword evidence="5 9" id="KW-0732">Signal</keyword>
<dbReference type="Proteomes" id="UP000009173">
    <property type="component" value="Chromosome"/>
</dbReference>
<sequence length="649" mass="71687" precursor="true">MGKRLMAALALAAMVCAGTAHAEDAPPASGGATLLEEEVVVSAPIIEGNEVTRYAGQYTEVTQEQITDLNAQDMSSALRRTPGVNISRYNPVGSFGGAEGGGVFIRGMGSSRPGSEIMTMYDGVPRYNPVFSHPLLDMLPMDPAQSIRVYKGVQPTEFGNAFSAIDVIPKRMTEDGYRTRLFTSYGSYNTFTQGVEHGGKQGGVDYYAGQSVRLSDGHREHSDGQIENYFGRLGYDLYENWNVSWFGNVTRNVARDPGSSLSTGNDGRFYTDDVLNVITLANDYGDADGHIKVYWNNGYANWAGQKGNADTTISDWDLYGLRARESFRAWEGGEVTAGFDYDVMSGKALFENDNGTSSEFEREDFVLFSPYAAVSHEFGSRDGFYAIPSAGMRFYTHNEFGDQVAPHTGLVFGYRDTELHAGYARGVNYPGLNVAVFSENVIPPIMGGPFRDDWKNLAPELVDHFEAGVSQKLWGKVKADLTAFWDEGTDRYAVVQGTPKRFRNIESFTIQGLEGTLTYTPFADLSVYAGATWLDTFPSDLPYAPEWTFSAGLNWRFLQHFRLSLDAQYVTGEQVLSQGRTENAVNASEVDPYHVVNGRIAYVFDYAPWEIKEAEVYLALENITDSDYEYRPGYRMPGSSATVGLSVTF</sequence>
<keyword evidence="6 8" id="KW-0472">Membrane</keyword>
<keyword evidence="7 8" id="KW-0998">Cell outer membrane</keyword>
<keyword evidence="2 8" id="KW-0813">Transport</keyword>
<accession>A0A0H3ABS8</accession>
<dbReference type="PANTHER" id="PTHR30069:SF29">
    <property type="entry name" value="HEMOGLOBIN AND HEMOGLOBIN-HAPTOGLOBIN-BINDING PROTEIN 1-RELATED"/>
    <property type="match status" value="1"/>
</dbReference>
<protein>
    <submittedName>
        <fullName evidence="11">TonB-dependent receptor, plug</fullName>
    </submittedName>
</protein>
<name>A0A0H3ABS8_NITV4</name>
<evidence type="ECO:0000259" key="10">
    <source>
        <dbReference type="Pfam" id="PF07715"/>
    </source>
</evidence>
<dbReference type="PROSITE" id="PS52016">
    <property type="entry name" value="TONB_DEPENDENT_REC_3"/>
    <property type="match status" value="1"/>
</dbReference>
<comment type="subcellular location">
    <subcellularLocation>
        <location evidence="1 8">Cell outer membrane</location>
        <topology evidence="1 8">Multi-pass membrane protein</topology>
    </subcellularLocation>
</comment>
<dbReference type="GO" id="GO:0044718">
    <property type="term" value="P:siderophore transmembrane transport"/>
    <property type="evidence" value="ECO:0007669"/>
    <property type="project" value="TreeGrafter"/>
</dbReference>
<dbReference type="Gene3D" id="2.40.170.20">
    <property type="entry name" value="TonB-dependent receptor, beta-barrel domain"/>
    <property type="match status" value="1"/>
</dbReference>
<feature type="domain" description="TonB-dependent receptor plug" evidence="10">
    <location>
        <begin position="55"/>
        <end position="160"/>
    </location>
</feature>
<dbReference type="InterPro" id="IPR039426">
    <property type="entry name" value="TonB-dep_rcpt-like"/>
</dbReference>
<gene>
    <name evidence="11" type="ordered locus">Dvul_2862</name>
</gene>
<organism evidence="11 12">
    <name type="scientific">Nitratidesulfovibrio vulgaris (strain DP4)</name>
    <name type="common">Desulfovibrio vulgaris</name>
    <dbReference type="NCBI Taxonomy" id="391774"/>
    <lineage>
        <taxon>Bacteria</taxon>
        <taxon>Pseudomonadati</taxon>
        <taxon>Thermodesulfobacteriota</taxon>
        <taxon>Desulfovibrionia</taxon>
        <taxon>Desulfovibrionales</taxon>
        <taxon>Desulfovibrionaceae</taxon>
        <taxon>Nitratidesulfovibrio</taxon>
    </lineage>
</organism>
<comment type="similarity">
    <text evidence="8">Belongs to the TonB-dependent receptor family.</text>
</comment>
<dbReference type="GO" id="GO:0009279">
    <property type="term" value="C:cell outer membrane"/>
    <property type="evidence" value="ECO:0007669"/>
    <property type="project" value="UniProtKB-SubCell"/>
</dbReference>
<evidence type="ECO:0000256" key="6">
    <source>
        <dbReference type="ARBA" id="ARBA00023136"/>
    </source>
</evidence>
<dbReference type="PANTHER" id="PTHR30069">
    <property type="entry name" value="TONB-DEPENDENT OUTER MEMBRANE RECEPTOR"/>
    <property type="match status" value="1"/>
</dbReference>
<dbReference type="SUPFAM" id="SSF56935">
    <property type="entry name" value="Porins"/>
    <property type="match status" value="1"/>
</dbReference>
<feature type="chain" id="PRO_5002604400" evidence="9">
    <location>
        <begin position="23"/>
        <end position="649"/>
    </location>
</feature>
<dbReference type="Gene3D" id="2.170.130.10">
    <property type="entry name" value="TonB-dependent receptor, plug domain"/>
    <property type="match status" value="1"/>
</dbReference>
<dbReference type="InterPro" id="IPR037066">
    <property type="entry name" value="Plug_dom_sf"/>
</dbReference>
<keyword evidence="11" id="KW-0675">Receptor</keyword>
<feature type="signal peptide" evidence="9">
    <location>
        <begin position="1"/>
        <end position="22"/>
    </location>
</feature>
<dbReference type="EMBL" id="CP000527">
    <property type="protein sequence ID" value="ABM29873.1"/>
    <property type="molecule type" value="Genomic_DNA"/>
</dbReference>
<keyword evidence="4 8" id="KW-0812">Transmembrane</keyword>
<dbReference type="KEGG" id="dvl:Dvul_2862"/>
<dbReference type="RefSeq" id="WP_011793133.1">
    <property type="nucleotide sequence ID" value="NC_008751.1"/>
</dbReference>
<dbReference type="AlphaFoldDB" id="A0A0H3ABS8"/>
<dbReference type="GO" id="GO:0015344">
    <property type="term" value="F:siderophore uptake transmembrane transporter activity"/>
    <property type="evidence" value="ECO:0007669"/>
    <property type="project" value="TreeGrafter"/>
</dbReference>
<evidence type="ECO:0000256" key="8">
    <source>
        <dbReference type="PROSITE-ProRule" id="PRU01360"/>
    </source>
</evidence>
<proteinExistence type="inferred from homology"/>
<dbReference type="InterPro" id="IPR012910">
    <property type="entry name" value="Plug_dom"/>
</dbReference>
<evidence type="ECO:0000256" key="3">
    <source>
        <dbReference type="ARBA" id="ARBA00022452"/>
    </source>
</evidence>
<reference evidence="12" key="1">
    <citation type="journal article" date="2009" name="Environ. Microbiol.">
        <title>Contribution of mobile genetic elements to Desulfovibrio vulgaris genome plasticity.</title>
        <authorList>
            <person name="Walker C.B."/>
            <person name="Stolyar S."/>
            <person name="Chivian D."/>
            <person name="Pinel N."/>
            <person name="Gabster J.A."/>
            <person name="Dehal P.S."/>
            <person name="He Z."/>
            <person name="Yang Z.K."/>
            <person name="Yen H.C."/>
            <person name="Zhou J."/>
            <person name="Wall J.D."/>
            <person name="Hazen T.C."/>
            <person name="Arkin A.P."/>
            <person name="Stahl D.A."/>
        </authorList>
    </citation>
    <scope>NUCLEOTIDE SEQUENCE [LARGE SCALE GENOMIC DNA]</scope>
    <source>
        <strain evidence="12">DP4</strain>
    </source>
</reference>
<evidence type="ECO:0000256" key="2">
    <source>
        <dbReference type="ARBA" id="ARBA00022448"/>
    </source>
</evidence>
<evidence type="ECO:0000313" key="12">
    <source>
        <dbReference type="Proteomes" id="UP000009173"/>
    </source>
</evidence>
<evidence type="ECO:0000256" key="1">
    <source>
        <dbReference type="ARBA" id="ARBA00004571"/>
    </source>
</evidence>
<keyword evidence="3 8" id="KW-1134">Transmembrane beta strand</keyword>
<evidence type="ECO:0000313" key="11">
    <source>
        <dbReference type="EMBL" id="ABM29873.1"/>
    </source>
</evidence>
<evidence type="ECO:0000256" key="4">
    <source>
        <dbReference type="ARBA" id="ARBA00022692"/>
    </source>
</evidence>
<evidence type="ECO:0000256" key="5">
    <source>
        <dbReference type="ARBA" id="ARBA00022729"/>
    </source>
</evidence>
<dbReference type="Pfam" id="PF07715">
    <property type="entry name" value="Plug"/>
    <property type="match status" value="1"/>
</dbReference>
<dbReference type="HOGENOM" id="CLU_423790_0_0_7"/>
<dbReference type="InterPro" id="IPR036942">
    <property type="entry name" value="Beta-barrel_TonB_sf"/>
</dbReference>
<evidence type="ECO:0000256" key="7">
    <source>
        <dbReference type="ARBA" id="ARBA00023237"/>
    </source>
</evidence>
<evidence type="ECO:0000256" key="9">
    <source>
        <dbReference type="SAM" id="SignalP"/>
    </source>
</evidence>